<evidence type="ECO:0000259" key="1">
    <source>
        <dbReference type="Pfam" id="PF00501"/>
    </source>
</evidence>
<dbReference type="Proteomes" id="UP000031419">
    <property type="component" value="Unassembled WGS sequence"/>
</dbReference>
<dbReference type="EMBL" id="JNVU01000014">
    <property type="protein sequence ID" value="KEI45288.1"/>
    <property type="molecule type" value="Genomic_DNA"/>
</dbReference>
<gene>
    <name evidence="3" type="ORF">GU90_05780</name>
</gene>
<protein>
    <submittedName>
        <fullName evidence="3">AMP-dependent synthetase</fullName>
    </submittedName>
</protein>
<dbReference type="NCBIfam" id="NF005877">
    <property type="entry name" value="PRK07824.1"/>
    <property type="match status" value="1"/>
</dbReference>
<proteinExistence type="predicted"/>
<comment type="caution">
    <text evidence="3">The sequence shown here is derived from an EMBL/GenBank/DDBJ whole genome shotgun (WGS) entry which is preliminary data.</text>
</comment>
<evidence type="ECO:0000313" key="4">
    <source>
        <dbReference type="Proteomes" id="UP000031419"/>
    </source>
</evidence>
<name>A0A073AZU7_9PSEU</name>
<dbReference type="PROSITE" id="PS00455">
    <property type="entry name" value="AMP_BINDING"/>
    <property type="match status" value="1"/>
</dbReference>
<dbReference type="InterPro" id="IPR042099">
    <property type="entry name" value="ANL_N_sf"/>
</dbReference>
<feature type="domain" description="AMP-binding enzyme C-terminal" evidence="2">
    <location>
        <begin position="308"/>
        <end position="383"/>
    </location>
</feature>
<dbReference type="InterPro" id="IPR050237">
    <property type="entry name" value="ATP-dep_AMP-bd_enzyme"/>
</dbReference>
<dbReference type="InterPro" id="IPR025110">
    <property type="entry name" value="AMP-bd_C"/>
</dbReference>
<dbReference type="OrthoDB" id="9803968at2"/>
<dbReference type="Gene3D" id="3.40.50.12780">
    <property type="entry name" value="N-terminal domain of ligase-like"/>
    <property type="match status" value="1"/>
</dbReference>
<dbReference type="InterPro" id="IPR000873">
    <property type="entry name" value="AMP-dep_synth/lig_dom"/>
</dbReference>
<dbReference type="InterPro" id="IPR045851">
    <property type="entry name" value="AMP-bd_C_sf"/>
</dbReference>
<organism evidence="3 4">
    <name type="scientific">Saccharopolyspora rectivirgula</name>
    <dbReference type="NCBI Taxonomy" id="28042"/>
    <lineage>
        <taxon>Bacteria</taxon>
        <taxon>Bacillati</taxon>
        <taxon>Actinomycetota</taxon>
        <taxon>Actinomycetes</taxon>
        <taxon>Pseudonocardiales</taxon>
        <taxon>Pseudonocardiaceae</taxon>
        <taxon>Saccharopolyspora</taxon>
    </lineage>
</organism>
<dbReference type="AlphaFoldDB" id="A0A073AZU7"/>
<dbReference type="STRING" id="28042.GU90_05780"/>
<dbReference type="Pfam" id="PF13193">
    <property type="entry name" value="AMP-binding_C"/>
    <property type="match status" value="1"/>
</dbReference>
<dbReference type="RefSeq" id="WP_029719170.1">
    <property type="nucleotide sequence ID" value="NZ_JNVU01000014.1"/>
</dbReference>
<dbReference type="Gene3D" id="3.30.300.30">
    <property type="match status" value="1"/>
</dbReference>
<reference evidence="3 4" key="1">
    <citation type="submission" date="2014-06" db="EMBL/GenBank/DDBJ databases">
        <title>Saccharopolyspora rectivirgula DSM-43113 Genome sequencing.</title>
        <authorList>
            <person name="Barrera C."/>
            <person name="Millon L."/>
            <person name="Rognon B."/>
            <person name="Zaugg C."/>
            <person name="Monod M."/>
        </authorList>
    </citation>
    <scope>NUCLEOTIDE SEQUENCE [LARGE SCALE GENOMIC DNA]</scope>
    <source>
        <strain evidence="3 4">DSM 43113</strain>
    </source>
</reference>
<feature type="domain" description="AMP-dependent synthetase/ligase" evidence="1">
    <location>
        <begin position="60"/>
        <end position="236"/>
    </location>
</feature>
<dbReference type="InterPro" id="IPR020845">
    <property type="entry name" value="AMP-binding_CS"/>
</dbReference>
<keyword evidence="4" id="KW-1185">Reference proteome</keyword>
<evidence type="ECO:0000259" key="2">
    <source>
        <dbReference type="Pfam" id="PF13193"/>
    </source>
</evidence>
<dbReference type="SUPFAM" id="SSF56801">
    <property type="entry name" value="Acetyl-CoA synthetase-like"/>
    <property type="match status" value="1"/>
</dbReference>
<dbReference type="eggNOG" id="COG0318">
    <property type="taxonomic scope" value="Bacteria"/>
</dbReference>
<evidence type="ECO:0000313" key="3">
    <source>
        <dbReference type="EMBL" id="KEI45288.1"/>
    </source>
</evidence>
<dbReference type="GO" id="GO:0016878">
    <property type="term" value="F:acid-thiol ligase activity"/>
    <property type="evidence" value="ECO:0007669"/>
    <property type="project" value="UniProtKB-ARBA"/>
</dbReference>
<dbReference type="PANTHER" id="PTHR43767">
    <property type="entry name" value="LONG-CHAIN-FATTY-ACID--COA LIGASE"/>
    <property type="match status" value="1"/>
</dbReference>
<accession>A0A073AZU7</accession>
<dbReference type="PANTHER" id="PTHR43767:SF1">
    <property type="entry name" value="NONRIBOSOMAL PEPTIDE SYNTHASE PES1 (EUROFUNG)-RELATED"/>
    <property type="match status" value="1"/>
</dbReference>
<sequence length="395" mass="41504">MPAARKLQPLPVPLGDRALEIVPALRDALDGTGPALLPVPAQDPARASRIADALDAANPLGADEDSPDDPTALVIATSGSTGQPKGVLLSAAALRASAEATHRRLHGPGSWLLALPANHIAGIQVLVRALLAGRPVEAVDTTDGFRPDRFTTAARRVLQDSGPHYTSLVPTQLTRLLNSPEEGLAELRKFDAVLVGGAAAPPDLLNRAAEADVQVVTTYGMSETAGGCVYDGQPLDITDVELDTSGRISLAGPMLARGYRNHPGSDAFQDGWFRTGDLGRWRDGRLEVLGRADDLIITGGVNVAPLPIERVLSAQQGVREVCVLGVPHPEWGQAVVAAVVPTDPDSPPDRTALQSAVREQLGAPSVPKHVLFLPELPLRGPGKPDRRALSALFRS</sequence>
<dbReference type="Pfam" id="PF00501">
    <property type="entry name" value="AMP-binding"/>
    <property type="match status" value="1"/>
</dbReference>